<dbReference type="PANTHER" id="PTHR23274:SF51">
    <property type="entry name" value="OS03G0423850 PROTEIN"/>
    <property type="match status" value="1"/>
</dbReference>
<dbReference type="InterPro" id="IPR049163">
    <property type="entry name" value="Pif1-like_2B_dom"/>
</dbReference>
<dbReference type="Pfam" id="PF21530">
    <property type="entry name" value="Pif1_2B_dom"/>
    <property type="match status" value="1"/>
</dbReference>
<gene>
    <name evidence="3" type="ORF">RHGRI_014098</name>
</gene>
<evidence type="ECO:0000259" key="1">
    <source>
        <dbReference type="Pfam" id="PF01443"/>
    </source>
</evidence>
<dbReference type="AlphaFoldDB" id="A0AAV6K8F1"/>
<dbReference type="Gene3D" id="3.40.50.300">
    <property type="entry name" value="P-loop containing nucleotide triphosphate hydrolases"/>
    <property type="match status" value="1"/>
</dbReference>
<feature type="domain" description="DNA helicase Pif1-like 2B" evidence="2">
    <location>
        <begin position="4"/>
        <end position="49"/>
    </location>
</feature>
<dbReference type="PANTHER" id="PTHR23274">
    <property type="entry name" value="DNA HELICASE-RELATED"/>
    <property type="match status" value="1"/>
</dbReference>
<evidence type="ECO:0000313" key="4">
    <source>
        <dbReference type="Proteomes" id="UP000823749"/>
    </source>
</evidence>
<accession>A0AAV6K8F1</accession>
<feature type="domain" description="(+)RNA virus helicase C-terminal" evidence="1">
    <location>
        <begin position="78"/>
        <end position="141"/>
    </location>
</feature>
<dbReference type="CDD" id="cd18809">
    <property type="entry name" value="SF1_C_RecD"/>
    <property type="match status" value="1"/>
</dbReference>
<comment type="caution">
    <text evidence="3">The sequence shown here is derived from an EMBL/GenBank/DDBJ whole genome shotgun (WGS) entry which is preliminary data.</text>
</comment>
<name>A0AAV6K8F1_9ERIC</name>
<dbReference type="InterPro" id="IPR027417">
    <property type="entry name" value="P-loop_NTPase"/>
</dbReference>
<dbReference type="EMBL" id="JACTNZ010000005">
    <property type="protein sequence ID" value="KAG5548630.1"/>
    <property type="molecule type" value="Genomic_DNA"/>
</dbReference>
<reference evidence="3" key="1">
    <citation type="submission" date="2020-08" db="EMBL/GenBank/DDBJ databases">
        <title>Plant Genome Project.</title>
        <authorList>
            <person name="Zhang R.-G."/>
        </authorList>
    </citation>
    <scope>NUCLEOTIDE SEQUENCE</scope>
    <source>
        <strain evidence="3">WSP0</strain>
        <tissue evidence="3">Leaf</tissue>
    </source>
</reference>
<evidence type="ECO:0000313" key="3">
    <source>
        <dbReference type="EMBL" id="KAG5548630.1"/>
    </source>
</evidence>
<dbReference type="Pfam" id="PF01443">
    <property type="entry name" value="Viral_helicase1"/>
    <property type="match status" value="1"/>
</dbReference>
<organism evidence="3 4">
    <name type="scientific">Rhododendron griersonianum</name>
    <dbReference type="NCBI Taxonomy" id="479676"/>
    <lineage>
        <taxon>Eukaryota</taxon>
        <taxon>Viridiplantae</taxon>
        <taxon>Streptophyta</taxon>
        <taxon>Embryophyta</taxon>
        <taxon>Tracheophyta</taxon>
        <taxon>Spermatophyta</taxon>
        <taxon>Magnoliopsida</taxon>
        <taxon>eudicotyledons</taxon>
        <taxon>Gunneridae</taxon>
        <taxon>Pentapetalae</taxon>
        <taxon>asterids</taxon>
        <taxon>Ericales</taxon>
        <taxon>Ericaceae</taxon>
        <taxon>Ericoideae</taxon>
        <taxon>Rhodoreae</taxon>
        <taxon>Rhododendron</taxon>
    </lineage>
</organism>
<dbReference type="InterPro" id="IPR027351">
    <property type="entry name" value="(+)RNA_virus_helicase_core_dom"/>
</dbReference>
<dbReference type="GO" id="GO:0006260">
    <property type="term" value="P:DNA replication"/>
    <property type="evidence" value="ECO:0007669"/>
    <property type="project" value="TreeGrafter"/>
</dbReference>
<dbReference type="GO" id="GO:0005524">
    <property type="term" value="F:ATP binding"/>
    <property type="evidence" value="ECO:0007669"/>
    <property type="project" value="InterPro"/>
</dbReference>
<sequence>MYIDFLNSISPPGMPPHKLVLKQNCPILMLRNINPSRGLCNGTRLICKEFKKHMIVAEIAVGENMGTHVFIPRISLQPNNTKHYPVEFTRCQFPVRPCFAMTINKAQGQTLNTVGIYLPKSVFSQGQLYVALSRATTASKITEQLDHSRENPVSCYRTKNIVYPKLLVEAAKCT</sequence>
<dbReference type="SUPFAM" id="SSF52540">
    <property type="entry name" value="P-loop containing nucleoside triphosphate hydrolases"/>
    <property type="match status" value="1"/>
</dbReference>
<dbReference type="GO" id="GO:0005657">
    <property type="term" value="C:replication fork"/>
    <property type="evidence" value="ECO:0007669"/>
    <property type="project" value="TreeGrafter"/>
</dbReference>
<evidence type="ECO:0008006" key="5">
    <source>
        <dbReference type="Google" id="ProtNLM"/>
    </source>
</evidence>
<proteinExistence type="predicted"/>
<protein>
    <recommendedName>
        <fullName evidence="5">ATP-dependent DNA helicase</fullName>
    </recommendedName>
</protein>
<evidence type="ECO:0000259" key="2">
    <source>
        <dbReference type="Pfam" id="PF21530"/>
    </source>
</evidence>
<dbReference type="Proteomes" id="UP000823749">
    <property type="component" value="Chromosome 5"/>
</dbReference>
<keyword evidence="4" id="KW-1185">Reference proteome</keyword>